<dbReference type="Pfam" id="PF23473">
    <property type="entry name" value="LysM3_LYK4_5"/>
    <property type="match status" value="1"/>
</dbReference>
<protein>
    <submittedName>
        <fullName evidence="18">Wall-associated receptor kinase-like 1</fullName>
    </submittedName>
</protein>
<keyword evidence="10 14" id="KW-0472">Membrane</keyword>
<dbReference type="FunFam" id="1.10.510.10:FF:000084">
    <property type="entry name" value="Wall-associated receptor kinase 2"/>
    <property type="match status" value="1"/>
</dbReference>
<dbReference type="Gene3D" id="3.30.200.20">
    <property type="entry name" value="Phosphorylase Kinase, domain 1"/>
    <property type="match status" value="1"/>
</dbReference>
<keyword evidence="8 13" id="KW-0067">ATP-binding</keyword>
<gene>
    <name evidence="18" type="primary">LOC111019885</name>
</gene>
<dbReference type="PROSITE" id="PS00108">
    <property type="entry name" value="PROTEIN_KINASE_ST"/>
    <property type="match status" value="1"/>
</dbReference>
<evidence type="ECO:0000256" key="7">
    <source>
        <dbReference type="ARBA" id="ARBA00022777"/>
    </source>
</evidence>
<dbReference type="GO" id="GO:0004674">
    <property type="term" value="F:protein serine/threonine kinase activity"/>
    <property type="evidence" value="ECO:0007669"/>
    <property type="project" value="UniProtKB-KW"/>
</dbReference>
<keyword evidence="6 13" id="KW-0547">Nucleotide-binding</keyword>
<feature type="binding site" evidence="13">
    <location>
        <position position="342"/>
    </location>
    <ligand>
        <name>ATP</name>
        <dbReference type="ChEBI" id="CHEBI:30616"/>
    </ligand>
</feature>
<evidence type="ECO:0000256" key="12">
    <source>
        <dbReference type="ARBA" id="ARBA00047951"/>
    </source>
</evidence>
<sequence length="611" mass="69166">MVSLLFSLFFFPLQSLCQQPYIGNQTNCSMNDTSTSKGYICTDSIFSCQSYLIFRSDSLLSYDLYLLNFTLGKNTLFRTTADCGCWGLYYHYIAYYTIKKGDSYEKIVNDIFQGFTSCSVLRSVSLDYAIDNTSSVGRRLQVPLGCACPTKAQKAKGVEFLAVYMLQPNESIGSVARDFGVEEEGILEANMLSMSSQTFPFTPILIPLNKNVTCRIDPSSYYDCNAIPPPTSNDNDYILYIVLIAIGGVIVLVSCFFCGCKGHQLLLRKRRRKLHTKKFFRQNGGLLLQQKLLENSERVKIFTHEELEQATDNYNESRFLGQGGYGTVYKGMLNDNTIVAIKRSNQIEANWIDQFINEVIILSQINHRNIVRLLGCCLETEHPLLVYEFVSNGTLSHHINQKDHGESPSLSWETRLRIASEVAGAISYMHSTASTQIFHKDIKSLNILLDDNYHTKVSDFGTSRFVSSDQSHLTTKVQGTFGYIDPEYFRSSHYTEKSDVYNFGVLMVELLTGKSPVTFAKHEGRNLLEYFISLEKANQLVEILDIAVAKEEKMEVVNAVAKLTTKCLRSNGKERPTMKHVYLELERSRKPQNCLAIIEESQSITTYSLLS</sequence>
<evidence type="ECO:0000256" key="3">
    <source>
        <dbReference type="ARBA" id="ARBA00022679"/>
    </source>
</evidence>
<evidence type="ECO:0000256" key="9">
    <source>
        <dbReference type="ARBA" id="ARBA00022989"/>
    </source>
</evidence>
<dbReference type="InterPro" id="IPR056563">
    <property type="entry name" value="LysM3_LYK4_5"/>
</dbReference>
<keyword evidence="17" id="KW-1185">Reference proteome</keyword>
<name>A0A6J1DGL8_MOMCH</name>
<dbReference type="InterPro" id="IPR011009">
    <property type="entry name" value="Kinase-like_dom_sf"/>
</dbReference>
<dbReference type="KEGG" id="mcha:111019885"/>
<evidence type="ECO:0000256" key="14">
    <source>
        <dbReference type="SAM" id="Phobius"/>
    </source>
</evidence>
<keyword evidence="5 15" id="KW-0732">Signal</keyword>
<feature type="signal peptide" evidence="15">
    <location>
        <begin position="1"/>
        <end position="17"/>
    </location>
</feature>
<dbReference type="InterPro" id="IPR056562">
    <property type="entry name" value="LysM2_CERK1_LYK3_4_5"/>
</dbReference>
<dbReference type="RefSeq" id="XP_022152101.1">
    <property type="nucleotide sequence ID" value="XM_022296409.1"/>
</dbReference>
<dbReference type="AlphaFoldDB" id="A0A6J1DGL8"/>
<dbReference type="PANTHER" id="PTHR27005">
    <property type="entry name" value="WALL-ASSOCIATED RECEPTOR KINASE-LIKE 21"/>
    <property type="match status" value="1"/>
</dbReference>
<evidence type="ECO:0000256" key="1">
    <source>
        <dbReference type="ARBA" id="ARBA00004479"/>
    </source>
</evidence>
<evidence type="ECO:0000256" key="15">
    <source>
        <dbReference type="SAM" id="SignalP"/>
    </source>
</evidence>
<comment type="catalytic activity">
    <reaction evidence="12">
        <text>L-threonyl-[protein] + ATP = O-phospho-L-threonyl-[protein] + ADP + H(+)</text>
        <dbReference type="Rhea" id="RHEA:46608"/>
        <dbReference type="Rhea" id="RHEA-COMP:11060"/>
        <dbReference type="Rhea" id="RHEA-COMP:11605"/>
        <dbReference type="ChEBI" id="CHEBI:15378"/>
        <dbReference type="ChEBI" id="CHEBI:30013"/>
        <dbReference type="ChEBI" id="CHEBI:30616"/>
        <dbReference type="ChEBI" id="CHEBI:61977"/>
        <dbReference type="ChEBI" id="CHEBI:456216"/>
    </reaction>
</comment>
<organism evidence="17 18">
    <name type="scientific">Momordica charantia</name>
    <name type="common">Bitter gourd</name>
    <name type="synonym">Balsam pear</name>
    <dbReference type="NCBI Taxonomy" id="3673"/>
    <lineage>
        <taxon>Eukaryota</taxon>
        <taxon>Viridiplantae</taxon>
        <taxon>Streptophyta</taxon>
        <taxon>Embryophyta</taxon>
        <taxon>Tracheophyta</taxon>
        <taxon>Spermatophyta</taxon>
        <taxon>Magnoliopsida</taxon>
        <taxon>eudicotyledons</taxon>
        <taxon>Gunneridae</taxon>
        <taxon>Pentapetalae</taxon>
        <taxon>rosids</taxon>
        <taxon>fabids</taxon>
        <taxon>Cucurbitales</taxon>
        <taxon>Cucurbitaceae</taxon>
        <taxon>Momordiceae</taxon>
        <taxon>Momordica</taxon>
    </lineage>
</organism>
<evidence type="ECO:0000256" key="10">
    <source>
        <dbReference type="ARBA" id="ARBA00023136"/>
    </source>
</evidence>
<dbReference type="InterPro" id="IPR008271">
    <property type="entry name" value="Ser/Thr_kinase_AS"/>
</dbReference>
<reference evidence="18" key="1">
    <citation type="submission" date="2025-08" db="UniProtKB">
        <authorList>
            <consortium name="RefSeq"/>
        </authorList>
    </citation>
    <scope>IDENTIFICATION</scope>
    <source>
        <strain evidence="18">OHB3-1</strain>
    </source>
</reference>
<dbReference type="GO" id="GO:0005886">
    <property type="term" value="C:plasma membrane"/>
    <property type="evidence" value="ECO:0007669"/>
    <property type="project" value="TreeGrafter"/>
</dbReference>
<dbReference type="Pfam" id="PF23472">
    <property type="entry name" value="LysM2_CERK1_LYK3_4_5"/>
    <property type="match status" value="1"/>
</dbReference>
<feature type="transmembrane region" description="Helical" evidence="14">
    <location>
        <begin position="237"/>
        <end position="260"/>
    </location>
</feature>
<keyword evidence="9 14" id="KW-1133">Transmembrane helix</keyword>
<dbReference type="GO" id="GO:0007166">
    <property type="term" value="P:cell surface receptor signaling pathway"/>
    <property type="evidence" value="ECO:0007669"/>
    <property type="project" value="InterPro"/>
</dbReference>
<feature type="domain" description="Protein kinase" evidence="16">
    <location>
        <begin position="314"/>
        <end position="585"/>
    </location>
</feature>
<dbReference type="SUPFAM" id="SSF56112">
    <property type="entry name" value="Protein kinase-like (PK-like)"/>
    <property type="match status" value="1"/>
</dbReference>
<dbReference type="PROSITE" id="PS50011">
    <property type="entry name" value="PROTEIN_KINASE_DOM"/>
    <property type="match status" value="1"/>
</dbReference>
<comment type="subcellular location">
    <subcellularLocation>
        <location evidence="1">Membrane</location>
        <topology evidence="1">Single-pass type I membrane protein</topology>
    </subcellularLocation>
</comment>
<dbReference type="CDD" id="cd14066">
    <property type="entry name" value="STKc_IRAK"/>
    <property type="match status" value="1"/>
</dbReference>
<keyword evidence="2" id="KW-0723">Serine/threonine-protein kinase</keyword>
<dbReference type="Gene3D" id="1.10.510.10">
    <property type="entry name" value="Transferase(Phosphotransferase) domain 1"/>
    <property type="match status" value="1"/>
</dbReference>
<evidence type="ECO:0000256" key="6">
    <source>
        <dbReference type="ARBA" id="ARBA00022741"/>
    </source>
</evidence>
<evidence type="ECO:0000256" key="5">
    <source>
        <dbReference type="ARBA" id="ARBA00022729"/>
    </source>
</evidence>
<evidence type="ECO:0000259" key="16">
    <source>
        <dbReference type="PROSITE" id="PS50011"/>
    </source>
</evidence>
<evidence type="ECO:0000256" key="4">
    <source>
        <dbReference type="ARBA" id="ARBA00022692"/>
    </source>
</evidence>
<comment type="catalytic activity">
    <reaction evidence="11">
        <text>L-seryl-[protein] + ATP = O-phospho-L-seryl-[protein] + ADP + H(+)</text>
        <dbReference type="Rhea" id="RHEA:17989"/>
        <dbReference type="Rhea" id="RHEA-COMP:9863"/>
        <dbReference type="Rhea" id="RHEA-COMP:11604"/>
        <dbReference type="ChEBI" id="CHEBI:15378"/>
        <dbReference type="ChEBI" id="CHEBI:29999"/>
        <dbReference type="ChEBI" id="CHEBI:30616"/>
        <dbReference type="ChEBI" id="CHEBI:83421"/>
        <dbReference type="ChEBI" id="CHEBI:456216"/>
    </reaction>
</comment>
<dbReference type="Pfam" id="PF00069">
    <property type="entry name" value="Pkinase"/>
    <property type="match status" value="1"/>
</dbReference>
<dbReference type="GeneID" id="111019885"/>
<evidence type="ECO:0000256" key="13">
    <source>
        <dbReference type="PROSITE-ProRule" id="PRU10141"/>
    </source>
</evidence>
<proteinExistence type="predicted"/>
<dbReference type="InterPro" id="IPR000719">
    <property type="entry name" value="Prot_kinase_dom"/>
</dbReference>
<dbReference type="SMART" id="SM00220">
    <property type="entry name" value="S_TKc"/>
    <property type="match status" value="1"/>
</dbReference>
<dbReference type="PANTHER" id="PTHR27005:SF537">
    <property type="entry name" value="LYSM TYPE RECEPTOR KINASE"/>
    <property type="match status" value="1"/>
</dbReference>
<keyword evidence="4 14" id="KW-0812">Transmembrane</keyword>
<dbReference type="Proteomes" id="UP000504603">
    <property type="component" value="Unplaced"/>
</dbReference>
<dbReference type="FunFam" id="3.30.200.20:FF:000043">
    <property type="entry name" value="Wall-associated receptor kinase 2"/>
    <property type="match status" value="1"/>
</dbReference>
<feature type="chain" id="PRO_5026738097" evidence="15">
    <location>
        <begin position="18"/>
        <end position="611"/>
    </location>
</feature>
<dbReference type="OrthoDB" id="4062651at2759"/>
<evidence type="ECO:0000313" key="18">
    <source>
        <dbReference type="RefSeq" id="XP_022152101.1"/>
    </source>
</evidence>
<keyword evidence="3" id="KW-0808">Transferase</keyword>
<accession>A0A6J1DGL8</accession>
<evidence type="ECO:0000256" key="2">
    <source>
        <dbReference type="ARBA" id="ARBA00022527"/>
    </source>
</evidence>
<dbReference type="InterPro" id="IPR045274">
    <property type="entry name" value="WAK-like"/>
</dbReference>
<dbReference type="GO" id="GO:0005524">
    <property type="term" value="F:ATP binding"/>
    <property type="evidence" value="ECO:0007669"/>
    <property type="project" value="UniProtKB-UniRule"/>
</dbReference>
<evidence type="ECO:0000256" key="8">
    <source>
        <dbReference type="ARBA" id="ARBA00022840"/>
    </source>
</evidence>
<keyword evidence="7" id="KW-0418">Kinase</keyword>
<evidence type="ECO:0000256" key="11">
    <source>
        <dbReference type="ARBA" id="ARBA00047558"/>
    </source>
</evidence>
<dbReference type="InterPro" id="IPR017441">
    <property type="entry name" value="Protein_kinase_ATP_BS"/>
</dbReference>
<evidence type="ECO:0000313" key="17">
    <source>
        <dbReference type="Proteomes" id="UP000504603"/>
    </source>
</evidence>
<dbReference type="PROSITE" id="PS00107">
    <property type="entry name" value="PROTEIN_KINASE_ATP"/>
    <property type="match status" value="1"/>
</dbReference>